<dbReference type="Pfam" id="PF01118">
    <property type="entry name" value="Semialdhyde_dh"/>
    <property type="match status" value="1"/>
</dbReference>
<dbReference type="InterPro" id="IPR050085">
    <property type="entry name" value="AGPR"/>
</dbReference>
<dbReference type="InterPro" id="IPR036291">
    <property type="entry name" value="NAD(P)-bd_dom_sf"/>
</dbReference>
<dbReference type="Gene3D" id="3.30.360.10">
    <property type="entry name" value="Dihydrodipicolinate Reductase, domain 2"/>
    <property type="match status" value="1"/>
</dbReference>
<evidence type="ECO:0000256" key="2">
    <source>
        <dbReference type="ARBA" id="ARBA00022605"/>
    </source>
</evidence>
<accession>A0ABR4XKH7</accession>
<keyword evidence="1" id="KW-0055">Arginine biosynthesis</keyword>
<dbReference type="SMART" id="SM00859">
    <property type="entry name" value="Semialdhyde_dh"/>
    <property type="match status" value="1"/>
</dbReference>
<dbReference type="Pfam" id="PF22698">
    <property type="entry name" value="Semialdhyde_dhC_1"/>
    <property type="match status" value="1"/>
</dbReference>
<evidence type="ECO:0000256" key="1">
    <source>
        <dbReference type="ARBA" id="ARBA00022571"/>
    </source>
</evidence>
<reference evidence="6 7" key="1">
    <citation type="submission" date="2014-08" db="EMBL/GenBank/DDBJ databases">
        <title>Porphyromonas canoris strain:OH2762 Genome sequencing.</title>
        <authorList>
            <person name="Wallis C."/>
            <person name="Deusch O."/>
            <person name="O'Flynn C."/>
            <person name="Davis I."/>
            <person name="Jospin G."/>
            <person name="Darling A.E."/>
            <person name="Coil D.A."/>
            <person name="Alexiev A."/>
            <person name="Horsfall A."/>
            <person name="Kirkwood N."/>
            <person name="Harris S."/>
            <person name="Eisen J.A."/>
        </authorList>
    </citation>
    <scope>NUCLEOTIDE SEQUENCE [LARGE SCALE GENOMIC DNA]</scope>
    <source>
        <strain evidence="7">COT-108 OH2762</strain>
    </source>
</reference>
<evidence type="ECO:0000259" key="5">
    <source>
        <dbReference type="SMART" id="SM00859"/>
    </source>
</evidence>
<comment type="caution">
    <text evidence="6">The sequence shown here is derived from an EMBL/GenBank/DDBJ whole genome shotgun (WGS) entry which is preliminary data.</text>
</comment>
<feature type="domain" description="Semialdehyde dehydrogenase NAD-binding" evidence="5">
    <location>
        <begin position="3"/>
        <end position="135"/>
    </location>
</feature>
<dbReference type="InterPro" id="IPR058924">
    <property type="entry name" value="AGPR_dimerisation_dom"/>
</dbReference>
<keyword evidence="2" id="KW-0028">Amino-acid biosynthesis</keyword>
<organism evidence="6 7">
    <name type="scientific">Porphyromonas canoris</name>
    <dbReference type="NCBI Taxonomy" id="36875"/>
    <lineage>
        <taxon>Bacteria</taxon>
        <taxon>Pseudomonadati</taxon>
        <taxon>Bacteroidota</taxon>
        <taxon>Bacteroidia</taxon>
        <taxon>Bacteroidales</taxon>
        <taxon>Porphyromonadaceae</taxon>
        <taxon>Porphyromonas</taxon>
    </lineage>
</organism>
<evidence type="ECO:0000256" key="3">
    <source>
        <dbReference type="ARBA" id="ARBA00022857"/>
    </source>
</evidence>
<keyword evidence="4" id="KW-0560">Oxidoreductase</keyword>
<gene>
    <name evidence="6" type="ORF">HQ43_09190</name>
</gene>
<protein>
    <recommendedName>
        <fullName evidence="5">Semialdehyde dehydrogenase NAD-binding domain-containing protein</fullName>
    </recommendedName>
</protein>
<dbReference type="Proteomes" id="UP000030101">
    <property type="component" value="Unassembled WGS sequence"/>
</dbReference>
<dbReference type="PANTHER" id="PTHR32338:SF10">
    <property type="entry name" value="N-ACETYL-GAMMA-GLUTAMYL-PHOSPHATE REDUCTASE, CHLOROPLASTIC-RELATED"/>
    <property type="match status" value="1"/>
</dbReference>
<evidence type="ECO:0000313" key="7">
    <source>
        <dbReference type="Proteomes" id="UP000030101"/>
    </source>
</evidence>
<evidence type="ECO:0000256" key="4">
    <source>
        <dbReference type="ARBA" id="ARBA00023002"/>
    </source>
</evidence>
<dbReference type="PANTHER" id="PTHR32338">
    <property type="entry name" value="N-ACETYL-GAMMA-GLUTAMYL-PHOSPHATE REDUCTASE, CHLOROPLASTIC-RELATED-RELATED"/>
    <property type="match status" value="1"/>
</dbReference>
<dbReference type="EMBL" id="JQZV01000013">
    <property type="protein sequence ID" value="KGN92186.1"/>
    <property type="molecule type" value="Genomic_DNA"/>
</dbReference>
<dbReference type="SUPFAM" id="SSF51735">
    <property type="entry name" value="NAD(P)-binding Rossmann-fold domains"/>
    <property type="match status" value="1"/>
</dbReference>
<dbReference type="RefSeq" id="WP_036792279.1">
    <property type="nucleotide sequence ID" value="NZ_JQZV01000013.1"/>
</dbReference>
<keyword evidence="3" id="KW-0521">NADP</keyword>
<dbReference type="Gene3D" id="3.40.50.720">
    <property type="entry name" value="NAD(P)-binding Rossmann-like Domain"/>
    <property type="match status" value="1"/>
</dbReference>
<evidence type="ECO:0000313" key="6">
    <source>
        <dbReference type="EMBL" id="KGN92186.1"/>
    </source>
</evidence>
<sequence length="334" mass="37760">MIKVGIVGSEGFMVGELIALLINHEDVVLEKVYAPEHVGEMVSHIHPGLFNFREIVFTDNADFSELEVLFVCLNSARAKAFYSSHMLPESLKVIDFSYELRPLDEQRVAKTAELCSGREFVYGLPEMNRRAICNASSVSVPGSFANSVIVGLIPLAKHLLMNRELHVSSVIGHTENAARPQSSAIHYDSMSDRITLYHPFEHRQTKEMEYALRCCQNSFTQPINFLPIRGNFVRGTYACTYFDIDVSLDEIKKFYREHFDDHSFVYIQDTVPDIRQVVNTNYSIIHLMKYGRKLMVVSVQDNLLKGGAGTAVHIMNLMCGLVETTGLKLKPVTY</sequence>
<dbReference type="InterPro" id="IPR000534">
    <property type="entry name" value="Semialdehyde_DH_NAD-bd"/>
</dbReference>
<proteinExistence type="predicted"/>
<name>A0ABR4XKH7_9PORP</name>
<keyword evidence="7" id="KW-1185">Reference proteome</keyword>
<dbReference type="SUPFAM" id="SSF55347">
    <property type="entry name" value="Glyceraldehyde-3-phosphate dehydrogenase-like, C-terminal domain"/>
    <property type="match status" value="1"/>
</dbReference>